<feature type="region of interest" description="Disordered" evidence="2">
    <location>
        <begin position="269"/>
        <end position="298"/>
    </location>
</feature>
<dbReference type="Proteomes" id="UP000187455">
    <property type="component" value="Unassembled WGS sequence"/>
</dbReference>
<dbReference type="InterPro" id="IPR029058">
    <property type="entry name" value="AB_hydrolase_fold"/>
</dbReference>
<proteinExistence type="inferred from homology"/>
<feature type="domain" description="AB hydrolase-1" evidence="3">
    <location>
        <begin position="135"/>
        <end position="448"/>
    </location>
</feature>
<dbReference type="PANTHER" id="PTHR42886">
    <property type="entry name" value="RE40534P-RELATED"/>
    <property type="match status" value="1"/>
</dbReference>
<dbReference type="Pfam" id="PF00561">
    <property type="entry name" value="Abhydrolase_1"/>
    <property type="match status" value="1"/>
</dbReference>
<gene>
    <name evidence="4" type="ORF">AYI68_g7543</name>
</gene>
<dbReference type="AlphaFoldDB" id="A0A1R0GNF0"/>
<dbReference type="InterPro" id="IPR000073">
    <property type="entry name" value="AB_hydrolase_1"/>
</dbReference>
<sequence>MSRKQFLWVLLNTAVVLFLIPLSMNGSISKKQESFSIRSHLISPVSDFFYSLYLPTSLKDALASEKAILSASNLNIKYQDSDAVSNDGDLLDSRIFNSYISDDEYIRTLHVKNKKPDSTEGSSGTSNKGEAKFNNLVITHGFGNGIGFYFKNYEGLTQIPGIDLYSIDWLGMGLSSRPDFSIDRKLSIEDQVKKTEEFFVESLEKWRQNMKIEKMNLLGHSFGGYMSSLYALKYPHRVNKLILESPVGVQETPKSIDEFLETGVLPKSKLLNPDPSSAEEEQEALDDSLDKTKPPKSNEQIIERFSTAPFYYRFLFKIFVRQWNNYGSPQSLMRSFGRLGPMFTSKYASKFTTLSPDEIKLLADYLFHVSAQKGSGEYSIGVILKPFAFARIPLINRLTTLQVPTYFLYGDRDWMDIDAGTELSEKIKPDSKVFKIPNAGHNMHLDNPNGFNEIVTEILSI</sequence>
<dbReference type="Gene3D" id="3.40.50.1820">
    <property type="entry name" value="alpha/beta hydrolase"/>
    <property type="match status" value="1"/>
</dbReference>
<name>A0A1R0GNF0_9FUNG</name>
<comment type="caution">
    <text evidence="4">The sequence shown here is derived from an EMBL/GenBank/DDBJ whole genome shotgun (WGS) entry which is preliminary data.</text>
</comment>
<keyword evidence="5" id="KW-1185">Reference proteome</keyword>
<organism evidence="4 5">
    <name type="scientific">Smittium mucronatum</name>
    <dbReference type="NCBI Taxonomy" id="133383"/>
    <lineage>
        <taxon>Eukaryota</taxon>
        <taxon>Fungi</taxon>
        <taxon>Fungi incertae sedis</taxon>
        <taxon>Zoopagomycota</taxon>
        <taxon>Kickxellomycotina</taxon>
        <taxon>Harpellomycetes</taxon>
        <taxon>Harpellales</taxon>
        <taxon>Legeriomycetaceae</taxon>
        <taxon>Smittium</taxon>
    </lineage>
</organism>
<evidence type="ECO:0000313" key="4">
    <source>
        <dbReference type="EMBL" id="OLY78407.1"/>
    </source>
</evidence>
<dbReference type="OrthoDB" id="7457040at2759"/>
<dbReference type="GO" id="GO:0005739">
    <property type="term" value="C:mitochondrion"/>
    <property type="evidence" value="ECO:0007669"/>
    <property type="project" value="TreeGrafter"/>
</dbReference>
<evidence type="ECO:0000256" key="1">
    <source>
        <dbReference type="ARBA" id="ARBA00038097"/>
    </source>
</evidence>
<reference evidence="4 5" key="1">
    <citation type="journal article" date="2016" name="Mol. Biol. Evol.">
        <title>Genome-Wide Survey of Gut Fungi (Harpellales) Reveals the First Horizontally Transferred Ubiquitin Gene from a Mosquito Host.</title>
        <authorList>
            <person name="Wang Y."/>
            <person name="White M.M."/>
            <person name="Kvist S."/>
            <person name="Moncalvo J.M."/>
        </authorList>
    </citation>
    <scope>NUCLEOTIDE SEQUENCE [LARGE SCALE GENOMIC DNA]</scope>
    <source>
        <strain evidence="4 5">ALG-7-W6</strain>
    </source>
</reference>
<dbReference type="GO" id="GO:0052689">
    <property type="term" value="F:carboxylic ester hydrolase activity"/>
    <property type="evidence" value="ECO:0007669"/>
    <property type="project" value="TreeGrafter"/>
</dbReference>
<dbReference type="GO" id="GO:0006654">
    <property type="term" value="P:phosphatidic acid biosynthetic process"/>
    <property type="evidence" value="ECO:0007669"/>
    <property type="project" value="TreeGrafter"/>
</dbReference>
<dbReference type="EMBL" id="LSSL01006490">
    <property type="protein sequence ID" value="OLY78407.1"/>
    <property type="molecule type" value="Genomic_DNA"/>
</dbReference>
<dbReference type="GO" id="GO:0055088">
    <property type="term" value="P:lipid homeostasis"/>
    <property type="evidence" value="ECO:0007669"/>
    <property type="project" value="TreeGrafter"/>
</dbReference>
<feature type="compositionally biased region" description="Acidic residues" evidence="2">
    <location>
        <begin position="277"/>
        <end position="287"/>
    </location>
</feature>
<evidence type="ECO:0000313" key="5">
    <source>
        <dbReference type="Proteomes" id="UP000187455"/>
    </source>
</evidence>
<protein>
    <submittedName>
        <fullName evidence="4">Putative cardiolipin-specific deacylase, mitochondrial</fullName>
    </submittedName>
</protein>
<dbReference type="PANTHER" id="PTHR42886:SF29">
    <property type="entry name" value="PUMMELIG, ISOFORM A"/>
    <property type="match status" value="1"/>
</dbReference>
<evidence type="ECO:0000259" key="3">
    <source>
        <dbReference type="Pfam" id="PF00561"/>
    </source>
</evidence>
<accession>A0A1R0GNF0</accession>
<dbReference type="SUPFAM" id="SSF53474">
    <property type="entry name" value="alpha/beta-Hydrolases"/>
    <property type="match status" value="1"/>
</dbReference>
<comment type="similarity">
    <text evidence="1">Belongs to the peptidase S33 family. ABHD4/ABHD5 subfamily.</text>
</comment>
<dbReference type="STRING" id="133383.A0A1R0GNF0"/>
<dbReference type="GO" id="GO:0042171">
    <property type="term" value="F:lysophosphatidic acid acyltransferase activity"/>
    <property type="evidence" value="ECO:0007669"/>
    <property type="project" value="TreeGrafter"/>
</dbReference>
<evidence type="ECO:0000256" key="2">
    <source>
        <dbReference type="SAM" id="MobiDB-lite"/>
    </source>
</evidence>